<sequence length="196" mass="20526">MKSTKRRPRAAVVAAVAPATALVGALAGCGLTGPAMSAGAELAEFTVTSPSFHDGKQLPARFACPSYPGGQGRTPPLRWSGAPSQTTKAFAIVVDDPDGSDGAYVGWVIANIDGTINELVEGARPEKAVEALNTSEKTAYVPPCPPKGERHRYRFTLYALSERLALKQGAPLKEALSTIAKYTVGRGRITGNFGDL</sequence>
<evidence type="ECO:0000313" key="3">
    <source>
        <dbReference type="EMBL" id="REE95353.1"/>
    </source>
</evidence>
<proteinExistence type="inferred from homology"/>
<comment type="caution">
    <text evidence="3">The sequence shown here is derived from an EMBL/GenBank/DDBJ whole genome shotgun (WGS) entry which is preliminary data.</text>
</comment>
<evidence type="ECO:0000313" key="4">
    <source>
        <dbReference type="Proteomes" id="UP000256661"/>
    </source>
</evidence>
<dbReference type="PANTHER" id="PTHR30289">
    <property type="entry name" value="UNCHARACTERIZED PROTEIN YBCL-RELATED"/>
    <property type="match status" value="1"/>
</dbReference>
<feature type="signal peptide" evidence="2">
    <location>
        <begin position="1"/>
        <end position="37"/>
    </location>
</feature>
<dbReference type="Pfam" id="PF01161">
    <property type="entry name" value="PBP"/>
    <property type="match status" value="1"/>
</dbReference>
<dbReference type="NCBIfam" id="TIGR00481">
    <property type="entry name" value="YbhB/YbcL family Raf kinase inhibitor-like protein"/>
    <property type="match status" value="1"/>
</dbReference>
<evidence type="ECO:0000256" key="2">
    <source>
        <dbReference type="SAM" id="SignalP"/>
    </source>
</evidence>
<dbReference type="Proteomes" id="UP000256661">
    <property type="component" value="Unassembled WGS sequence"/>
</dbReference>
<dbReference type="InterPro" id="IPR036610">
    <property type="entry name" value="PEBP-like_sf"/>
</dbReference>
<dbReference type="InterPro" id="IPR005247">
    <property type="entry name" value="YbhB_YbcL/LppC-like"/>
</dbReference>
<protein>
    <recommendedName>
        <fullName evidence="5">PBP family phospholipid-binding protein</fullName>
    </recommendedName>
</protein>
<dbReference type="SUPFAM" id="SSF49777">
    <property type="entry name" value="PEBP-like"/>
    <property type="match status" value="1"/>
</dbReference>
<keyword evidence="2" id="KW-0732">Signal</keyword>
<accession>A0A3D9SN30</accession>
<dbReference type="PANTHER" id="PTHR30289:SF1">
    <property type="entry name" value="PEBP (PHOSPHATIDYLETHANOLAMINE-BINDING PROTEIN) FAMILY PROTEIN"/>
    <property type="match status" value="1"/>
</dbReference>
<dbReference type="PROSITE" id="PS51257">
    <property type="entry name" value="PROKAR_LIPOPROTEIN"/>
    <property type="match status" value="1"/>
</dbReference>
<evidence type="ECO:0000256" key="1">
    <source>
        <dbReference type="ARBA" id="ARBA00007120"/>
    </source>
</evidence>
<keyword evidence="4" id="KW-1185">Reference proteome</keyword>
<dbReference type="OrthoDB" id="9797506at2"/>
<name>A0A3D9SN30_9ACTN</name>
<organism evidence="3 4">
    <name type="scientific">Thermomonospora umbrina</name>
    <dbReference type="NCBI Taxonomy" id="111806"/>
    <lineage>
        <taxon>Bacteria</taxon>
        <taxon>Bacillati</taxon>
        <taxon>Actinomycetota</taxon>
        <taxon>Actinomycetes</taxon>
        <taxon>Streptosporangiales</taxon>
        <taxon>Thermomonosporaceae</taxon>
        <taxon>Thermomonospora</taxon>
    </lineage>
</organism>
<dbReference type="AlphaFoldDB" id="A0A3D9SN30"/>
<dbReference type="InterPro" id="IPR008914">
    <property type="entry name" value="PEBP"/>
</dbReference>
<dbReference type="RefSeq" id="WP_116021165.1">
    <property type="nucleotide sequence ID" value="NZ_QTTT01000001.1"/>
</dbReference>
<gene>
    <name evidence="3" type="ORF">DFJ69_0739</name>
</gene>
<dbReference type="Gene3D" id="3.90.280.10">
    <property type="entry name" value="PEBP-like"/>
    <property type="match status" value="1"/>
</dbReference>
<dbReference type="CDD" id="cd00865">
    <property type="entry name" value="PEBP_bact_arch"/>
    <property type="match status" value="1"/>
</dbReference>
<reference evidence="3 4" key="1">
    <citation type="submission" date="2018-08" db="EMBL/GenBank/DDBJ databases">
        <title>Sequencing the genomes of 1000 actinobacteria strains.</title>
        <authorList>
            <person name="Klenk H.-P."/>
        </authorList>
    </citation>
    <scope>NUCLEOTIDE SEQUENCE [LARGE SCALE GENOMIC DNA]</scope>
    <source>
        <strain evidence="3 4">DSM 43927</strain>
    </source>
</reference>
<comment type="similarity">
    <text evidence="1">Belongs to the UPF0098 family.</text>
</comment>
<dbReference type="EMBL" id="QTTT01000001">
    <property type="protein sequence ID" value="REE95353.1"/>
    <property type="molecule type" value="Genomic_DNA"/>
</dbReference>
<feature type="chain" id="PRO_5039208849" description="PBP family phospholipid-binding protein" evidence="2">
    <location>
        <begin position="38"/>
        <end position="196"/>
    </location>
</feature>
<evidence type="ECO:0008006" key="5">
    <source>
        <dbReference type="Google" id="ProtNLM"/>
    </source>
</evidence>